<sequence length="102" mass="11255">MENTQMQPLCGKLLTNFVYFHSFQPSTVSSAEVMSENGTKLKLSEGSMLALLSLAPPLSLFRDAGLIYESSDQMQLRGGLVFPVVCQNCFVKQATVLHNIKQ</sequence>
<accession>A0AAV9RXE0</accession>
<dbReference type="EMBL" id="JAHHUM010001193">
    <property type="protein sequence ID" value="KAK5613706.1"/>
    <property type="molecule type" value="Genomic_DNA"/>
</dbReference>
<dbReference type="Proteomes" id="UP001311232">
    <property type="component" value="Unassembled WGS sequence"/>
</dbReference>
<organism evidence="1 2">
    <name type="scientific">Crenichthys baileyi</name>
    <name type="common">White River springfish</name>
    <dbReference type="NCBI Taxonomy" id="28760"/>
    <lineage>
        <taxon>Eukaryota</taxon>
        <taxon>Metazoa</taxon>
        <taxon>Chordata</taxon>
        <taxon>Craniata</taxon>
        <taxon>Vertebrata</taxon>
        <taxon>Euteleostomi</taxon>
        <taxon>Actinopterygii</taxon>
        <taxon>Neopterygii</taxon>
        <taxon>Teleostei</taxon>
        <taxon>Neoteleostei</taxon>
        <taxon>Acanthomorphata</taxon>
        <taxon>Ovalentaria</taxon>
        <taxon>Atherinomorphae</taxon>
        <taxon>Cyprinodontiformes</taxon>
        <taxon>Goodeidae</taxon>
        <taxon>Crenichthys</taxon>
    </lineage>
</organism>
<comment type="caution">
    <text evidence="1">The sequence shown here is derived from an EMBL/GenBank/DDBJ whole genome shotgun (WGS) entry which is preliminary data.</text>
</comment>
<keyword evidence="2" id="KW-1185">Reference proteome</keyword>
<name>A0AAV9RXE0_9TELE</name>
<gene>
    <name evidence="1" type="ORF">CRENBAI_017382</name>
</gene>
<protein>
    <submittedName>
        <fullName evidence="1">Uncharacterized protein</fullName>
    </submittedName>
</protein>
<reference evidence="1 2" key="1">
    <citation type="submission" date="2021-06" db="EMBL/GenBank/DDBJ databases">
        <authorList>
            <person name="Palmer J.M."/>
        </authorList>
    </citation>
    <scope>NUCLEOTIDE SEQUENCE [LARGE SCALE GENOMIC DNA]</scope>
    <source>
        <strain evidence="1 2">MEX-2019</strain>
        <tissue evidence="1">Muscle</tissue>
    </source>
</reference>
<evidence type="ECO:0000313" key="1">
    <source>
        <dbReference type="EMBL" id="KAK5613706.1"/>
    </source>
</evidence>
<dbReference type="AlphaFoldDB" id="A0AAV9RXE0"/>
<evidence type="ECO:0000313" key="2">
    <source>
        <dbReference type="Proteomes" id="UP001311232"/>
    </source>
</evidence>
<proteinExistence type="predicted"/>